<dbReference type="Gene3D" id="3.40.630.30">
    <property type="match status" value="1"/>
</dbReference>
<dbReference type="GO" id="GO:0016747">
    <property type="term" value="F:acyltransferase activity, transferring groups other than amino-acyl groups"/>
    <property type="evidence" value="ECO:0007669"/>
    <property type="project" value="InterPro"/>
</dbReference>
<keyword evidence="2" id="KW-0012">Acyltransferase</keyword>
<evidence type="ECO:0000259" key="3">
    <source>
        <dbReference type="PROSITE" id="PS51186"/>
    </source>
</evidence>
<dbReference type="Pfam" id="PF13508">
    <property type="entry name" value="Acetyltransf_7"/>
    <property type="match status" value="1"/>
</dbReference>
<dbReference type="AlphaFoldDB" id="A0A2T1A9D2"/>
<gene>
    <name evidence="4" type="ORF">CLV89_11736</name>
</gene>
<evidence type="ECO:0000313" key="4">
    <source>
        <dbReference type="EMBL" id="PRZ45154.1"/>
    </source>
</evidence>
<accession>A0A2T1A9D2</accession>
<feature type="domain" description="N-acetyltransferase" evidence="3">
    <location>
        <begin position="22"/>
        <end position="163"/>
    </location>
</feature>
<evidence type="ECO:0000256" key="2">
    <source>
        <dbReference type="ARBA" id="ARBA00023315"/>
    </source>
</evidence>
<protein>
    <submittedName>
        <fullName evidence="4">Putative acetyltransferase</fullName>
    </submittedName>
</protein>
<dbReference type="Proteomes" id="UP000237718">
    <property type="component" value="Unassembled WGS sequence"/>
</dbReference>
<proteinExistence type="predicted"/>
<dbReference type="InterPro" id="IPR000182">
    <property type="entry name" value="GNAT_dom"/>
</dbReference>
<organism evidence="4 5">
    <name type="scientific">Tritonibacter scottomollicae</name>
    <name type="common">Epibacterium scottomollicae</name>
    <dbReference type="NCBI Taxonomy" id="483013"/>
    <lineage>
        <taxon>Bacteria</taxon>
        <taxon>Pseudomonadati</taxon>
        <taxon>Pseudomonadota</taxon>
        <taxon>Alphaproteobacteria</taxon>
        <taxon>Rhodobacterales</taxon>
        <taxon>Paracoccaceae</taxon>
        <taxon>Tritonibacter</taxon>
    </lineage>
</organism>
<dbReference type="InterPro" id="IPR016181">
    <property type="entry name" value="Acyl_CoA_acyltransferase"/>
</dbReference>
<dbReference type="EMBL" id="PVUF01000017">
    <property type="protein sequence ID" value="PRZ45154.1"/>
    <property type="molecule type" value="Genomic_DNA"/>
</dbReference>
<dbReference type="SUPFAM" id="SSF55729">
    <property type="entry name" value="Acyl-CoA N-acyltransferases (Nat)"/>
    <property type="match status" value="1"/>
</dbReference>
<comment type="caution">
    <text evidence="4">The sequence shown here is derived from an EMBL/GenBank/DDBJ whole genome shotgun (WGS) entry which is preliminary data.</text>
</comment>
<reference evidence="4 5" key="1">
    <citation type="submission" date="2018-03" db="EMBL/GenBank/DDBJ databases">
        <title>Genomic Encyclopedia of Archaeal and Bacterial Type Strains, Phase II (KMG-II): from individual species to whole genera.</title>
        <authorList>
            <person name="Goeker M."/>
        </authorList>
    </citation>
    <scope>NUCLEOTIDE SEQUENCE [LARGE SCALE GENOMIC DNA]</scope>
    <source>
        <strain evidence="4 5">DSM 25328</strain>
    </source>
</reference>
<evidence type="ECO:0000256" key="1">
    <source>
        <dbReference type="ARBA" id="ARBA00022679"/>
    </source>
</evidence>
<keyword evidence="1 4" id="KW-0808">Transferase</keyword>
<name>A0A2T1A9D2_TRISK</name>
<dbReference type="CDD" id="cd04301">
    <property type="entry name" value="NAT_SF"/>
    <property type="match status" value="1"/>
</dbReference>
<sequence length="163" mass="18070">MCASHTQFIRRLSAVYDGISLTMIRPYTSSDKPTVLHIWRSASAIAHPFLSTEHTDQAEAMIRDQFLDLAETWMIEANGTAVGFIALLGTEVGGLFVLPAHQGKGLGRALLNHAAQSRAQLSLCVFSANHAARGFYTAYGFEAEEERLNDFFGHPEIVMRRRC</sequence>
<dbReference type="PANTHER" id="PTHR43800:SF1">
    <property type="entry name" value="PEPTIDYL-LYSINE N-ACETYLTRANSFERASE YJAB"/>
    <property type="match status" value="1"/>
</dbReference>
<dbReference type="PROSITE" id="PS51186">
    <property type="entry name" value="GNAT"/>
    <property type="match status" value="1"/>
</dbReference>
<dbReference type="PANTHER" id="PTHR43800">
    <property type="entry name" value="PEPTIDYL-LYSINE N-ACETYLTRANSFERASE YJAB"/>
    <property type="match status" value="1"/>
</dbReference>
<evidence type="ECO:0000313" key="5">
    <source>
        <dbReference type="Proteomes" id="UP000237718"/>
    </source>
</evidence>